<organism evidence="2 3">
    <name type="scientific">Brevundimonas viscosa</name>
    <dbReference type="NCBI Taxonomy" id="871741"/>
    <lineage>
        <taxon>Bacteria</taxon>
        <taxon>Pseudomonadati</taxon>
        <taxon>Pseudomonadota</taxon>
        <taxon>Alphaproteobacteria</taxon>
        <taxon>Caulobacterales</taxon>
        <taxon>Caulobacteraceae</taxon>
        <taxon>Brevundimonas</taxon>
    </lineage>
</organism>
<dbReference type="Proteomes" id="UP000198788">
    <property type="component" value="Unassembled WGS sequence"/>
</dbReference>
<protein>
    <submittedName>
        <fullName evidence="2">Uncharacterized protein</fullName>
    </submittedName>
</protein>
<keyword evidence="3" id="KW-1185">Reference proteome</keyword>
<accession>A0A1I6PPU5</accession>
<dbReference type="EMBL" id="FOZV01000002">
    <property type="protein sequence ID" value="SFS42065.1"/>
    <property type="molecule type" value="Genomic_DNA"/>
</dbReference>
<evidence type="ECO:0000256" key="1">
    <source>
        <dbReference type="SAM" id="MobiDB-lite"/>
    </source>
</evidence>
<dbReference type="AlphaFoldDB" id="A0A1I6PPU5"/>
<reference evidence="3" key="1">
    <citation type="submission" date="2016-10" db="EMBL/GenBank/DDBJ databases">
        <authorList>
            <person name="Varghese N."/>
            <person name="Submissions S."/>
        </authorList>
    </citation>
    <scope>NUCLEOTIDE SEQUENCE [LARGE SCALE GENOMIC DNA]</scope>
    <source>
        <strain evidence="3">CGMCC 1.10683</strain>
    </source>
</reference>
<evidence type="ECO:0000313" key="3">
    <source>
        <dbReference type="Proteomes" id="UP000198788"/>
    </source>
</evidence>
<dbReference type="RefSeq" id="WP_092307714.1">
    <property type="nucleotide sequence ID" value="NZ_FOZV01000002.1"/>
</dbReference>
<dbReference type="STRING" id="871741.SAMN05192570_1153"/>
<feature type="compositionally biased region" description="Basic and acidic residues" evidence="1">
    <location>
        <begin position="98"/>
        <end position="110"/>
    </location>
</feature>
<feature type="region of interest" description="Disordered" evidence="1">
    <location>
        <begin position="84"/>
        <end position="110"/>
    </location>
</feature>
<gene>
    <name evidence="2" type="ORF">SAMN05192570_1153</name>
</gene>
<name>A0A1I6PPU5_9CAUL</name>
<proteinExistence type="predicted"/>
<sequence length="110" mass="11789">MNLDRLATFIGEIARPSTLHLAGWSSAVATVTIPFRTASLSEGAVYIGAAWAGTAALYTAKAWEQSRTRKAEVAAEADVEIARSGVDRRQPQPVEVVNRPDEPVPTRAAE</sequence>
<evidence type="ECO:0000313" key="2">
    <source>
        <dbReference type="EMBL" id="SFS42065.1"/>
    </source>
</evidence>